<evidence type="ECO:0000256" key="4">
    <source>
        <dbReference type="ARBA" id="ARBA00022801"/>
    </source>
</evidence>
<feature type="binding site" evidence="9">
    <location>
        <begin position="109"/>
        <end position="116"/>
    </location>
    <ligand>
        <name>GTP</name>
        <dbReference type="ChEBI" id="CHEBI:37565"/>
    </ligand>
</feature>
<reference evidence="11 12" key="1">
    <citation type="submission" date="2020-02" db="EMBL/GenBank/DDBJ databases">
        <title>Draft genome sequence of Limisphaera ngatamarikiensis NGM72.4T, a thermophilic Verrucomicrobia grouped in subdivision 3.</title>
        <authorList>
            <person name="Carere C.R."/>
            <person name="Steen J."/>
            <person name="Hugenholtz P."/>
            <person name="Stott M.B."/>
        </authorList>
    </citation>
    <scope>NUCLEOTIDE SEQUENCE [LARGE SCALE GENOMIC DNA]</scope>
    <source>
        <strain evidence="11 12">NGM72.4</strain>
    </source>
</reference>
<dbReference type="GO" id="GO:0005737">
    <property type="term" value="C:cytoplasm"/>
    <property type="evidence" value="ECO:0007669"/>
    <property type="project" value="UniProtKB-SubCell"/>
</dbReference>
<evidence type="ECO:0000256" key="7">
    <source>
        <dbReference type="ARBA" id="ARBA00023170"/>
    </source>
</evidence>
<dbReference type="InterPro" id="IPR004390">
    <property type="entry name" value="SR_rcpt_FtsY"/>
</dbReference>
<dbReference type="SUPFAM" id="SSF47364">
    <property type="entry name" value="Domain of the SRP/SRP receptor G-proteins"/>
    <property type="match status" value="1"/>
</dbReference>
<dbReference type="InterPro" id="IPR003593">
    <property type="entry name" value="AAA+_ATPase"/>
</dbReference>
<keyword evidence="7 9" id="KW-0675">Receptor</keyword>
<keyword evidence="5 9" id="KW-0342">GTP-binding</keyword>
<dbReference type="Pfam" id="PF00448">
    <property type="entry name" value="SRP54"/>
    <property type="match status" value="1"/>
</dbReference>
<dbReference type="SUPFAM" id="SSF52540">
    <property type="entry name" value="P-loop containing nucleoside triphosphate hydrolases"/>
    <property type="match status" value="1"/>
</dbReference>
<protein>
    <recommendedName>
        <fullName evidence="9">Signal recognition particle receptor FtsY</fullName>
        <shortName evidence="9">SRP receptor</shortName>
        <ecNumber evidence="9">3.6.5.4</ecNumber>
    </recommendedName>
</protein>
<organism evidence="11 12">
    <name type="scientific">Limisphaera ngatamarikiensis</name>
    <dbReference type="NCBI Taxonomy" id="1324935"/>
    <lineage>
        <taxon>Bacteria</taxon>
        <taxon>Pseudomonadati</taxon>
        <taxon>Verrucomicrobiota</taxon>
        <taxon>Verrucomicrobiia</taxon>
        <taxon>Limisphaerales</taxon>
        <taxon>Limisphaeraceae</taxon>
        <taxon>Limisphaera</taxon>
    </lineage>
</organism>
<dbReference type="Pfam" id="PF02881">
    <property type="entry name" value="SRP54_N"/>
    <property type="match status" value="1"/>
</dbReference>
<dbReference type="NCBIfam" id="TIGR00064">
    <property type="entry name" value="ftsY"/>
    <property type="match status" value="1"/>
</dbReference>
<evidence type="ECO:0000313" key="11">
    <source>
        <dbReference type="EMBL" id="NGO40516.1"/>
    </source>
</evidence>
<keyword evidence="1 9" id="KW-1003">Cell membrane</keyword>
<comment type="subcellular location">
    <subcellularLocation>
        <location evidence="9">Cell membrane</location>
        <topology evidence="9">Peripheral membrane protein</topology>
        <orientation evidence="9">Cytoplasmic side</orientation>
    </subcellularLocation>
    <subcellularLocation>
        <location evidence="9">Cytoplasm</location>
    </subcellularLocation>
</comment>
<dbReference type="GO" id="GO:0005047">
    <property type="term" value="F:signal recognition particle binding"/>
    <property type="evidence" value="ECO:0007669"/>
    <property type="project" value="TreeGrafter"/>
</dbReference>
<dbReference type="HAMAP" id="MF_00920">
    <property type="entry name" value="FtsY"/>
    <property type="match status" value="1"/>
</dbReference>
<keyword evidence="3 9" id="KW-0547">Nucleotide-binding</keyword>
<comment type="caution">
    <text evidence="11">The sequence shown here is derived from an EMBL/GenBank/DDBJ whole genome shotgun (WGS) entry which is preliminary data.</text>
</comment>
<feature type="binding site" evidence="9">
    <location>
        <begin position="255"/>
        <end position="258"/>
    </location>
    <ligand>
        <name>GTP</name>
        <dbReference type="ChEBI" id="CHEBI:37565"/>
    </ligand>
</feature>
<evidence type="ECO:0000256" key="9">
    <source>
        <dbReference type="HAMAP-Rule" id="MF_00920"/>
    </source>
</evidence>
<keyword evidence="6 9" id="KW-0472">Membrane</keyword>
<proteinExistence type="inferred from homology"/>
<dbReference type="InterPro" id="IPR036225">
    <property type="entry name" value="SRP/SRP_N"/>
</dbReference>
<dbReference type="SMART" id="SM00963">
    <property type="entry name" value="SRP54_N"/>
    <property type="match status" value="1"/>
</dbReference>
<dbReference type="InterPro" id="IPR000897">
    <property type="entry name" value="SRP54_GTPase_dom"/>
</dbReference>
<dbReference type="PANTHER" id="PTHR43134:SF1">
    <property type="entry name" value="SIGNAL RECOGNITION PARTICLE RECEPTOR SUBUNIT ALPHA"/>
    <property type="match status" value="1"/>
</dbReference>
<dbReference type="RefSeq" id="WP_165109188.1">
    <property type="nucleotide sequence ID" value="NZ_JAAKYA010000096.1"/>
</dbReference>
<evidence type="ECO:0000256" key="8">
    <source>
        <dbReference type="ARBA" id="ARBA00048027"/>
    </source>
</evidence>
<dbReference type="EMBL" id="JAAKYA010000096">
    <property type="protein sequence ID" value="NGO40516.1"/>
    <property type="molecule type" value="Genomic_DNA"/>
</dbReference>
<feature type="domain" description="SRP54-type proteins GTP-binding" evidence="10">
    <location>
        <begin position="276"/>
        <end position="289"/>
    </location>
</feature>
<evidence type="ECO:0000256" key="2">
    <source>
        <dbReference type="ARBA" id="ARBA00022490"/>
    </source>
</evidence>
<comment type="function">
    <text evidence="9">Involved in targeting and insertion of nascent membrane proteins into the cytoplasmic membrane. Acts as a receptor for the complex formed by the signal recognition particle (SRP) and the ribosome-nascent chain (RNC).</text>
</comment>
<comment type="subunit">
    <text evidence="9">Part of the signal recognition particle protein translocation system, which is composed of SRP and FtsY.</text>
</comment>
<evidence type="ECO:0000256" key="6">
    <source>
        <dbReference type="ARBA" id="ARBA00023136"/>
    </source>
</evidence>
<evidence type="ECO:0000259" key="10">
    <source>
        <dbReference type="PROSITE" id="PS00300"/>
    </source>
</evidence>
<evidence type="ECO:0000256" key="5">
    <source>
        <dbReference type="ARBA" id="ARBA00023134"/>
    </source>
</evidence>
<gene>
    <name evidence="9 11" type="primary">ftsY</name>
    <name evidence="11" type="ORF">G4L39_14100</name>
</gene>
<dbReference type="PROSITE" id="PS00300">
    <property type="entry name" value="SRP54"/>
    <property type="match status" value="1"/>
</dbReference>
<dbReference type="GO" id="GO:0005525">
    <property type="term" value="F:GTP binding"/>
    <property type="evidence" value="ECO:0007669"/>
    <property type="project" value="UniProtKB-UniRule"/>
</dbReference>
<dbReference type="InterPro" id="IPR027417">
    <property type="entry name" value="P-loop_NTPase"/>
</dbReference>
<name>A0A6M1RL67_9BACT</name>
<dbReference type="SMART" id="SM00962">
    <property type="entry name" value="SRP54"/>
    <property type="match status" value="1"/>
</dbReference>
<evidence type="ECO:0000256" key="1">
    <source>
        <dbReference type="ARBA" id="ARBA00022475"/>
    </source>
</evidence>
<keyword evidence="12" id="KW-1185">Reference proteome</keyword>
<dbReference type="GO" id="GO:0006614">
    <property type="term" value="P:SRP-dependent cotranslational protein targeting to membrane"/>
    <property type="evidence" value="ECO:0007669"/>
    <property type="project" value="InterPro"/>
</dbReference>
<dbReference type="AlphaFoldDB" id="A0A6M1RL67"/>
<dbReference type="CDD" id="cd17874">
    <property type="entry name" value="FtsY"/>
    <property type="match status" value="1"/>
</dbReference>
<comment type="similarity">
    <text evidence="9">Belongs to the GTP-binding SRP family. FtsY subfamily.</text>
</comment>
<evidence type="ECO:0000256" key="3">
    <source>
        <dbReference type="ARBA" id="ARBA00022741"/>
    </source>
</evidence>
<dbReference type="InterPro" id="IPR013822">
    <property type="entry name" value="Signal_recog_particl_SRP54_hlx"/>
</dbReference>
<dbReference type="Gene3D" id="3.40.50.300">
    <property type="entry name" value="P-loop containing nucleotide triphosphate hydrolases"/>
    <property type="match status" value="1"/>
</dbReference>
<dbReference type="Proteomes" id="UP000477311">
    <property type="component" value="Unassembled WGS sequence"/>
</dbReference>
<comment type="catalytic activity">
    <reaction evidence="8 9">
        <text>GTP + H2O = GDP + phosphate + H(+)</text>
        <dbReference type="Rhea" id="RHEA:19669"/>
        <dbReference type="ChEBI" id="CHEBI:15377"/>
        <dbReference type="ChEBI" id="CHEBI:15378"/>
        <dbReference type="ChEBI" id="CHEBI:37565"/>
        <dbReference type="ChEBI" id="CHEBI:43474"/>
        <dbReference type="ChEBI" id="CHEBI:58189"/>
        <dbReference type="EC" id="3.6.5.4"/>
    </reaction>
</comment>
<keyword evidence="2 9" id="KW-0963">Cytoplasm</keyword>
<dbReference type="InterPro" id="IPR042101">
    <property type="entry name" value="SRP54_N_sf"/>
</dbReference>
<dbReference type="EC" id="3.6.5.4" evidence="9"/>
<feature type="binding site" evidence="9">
    <location>
        <begin position="191"/>
        <end position="195"/>
    </location>
    <ligand>
        <name>GTP</name>
        <dbReference type="ChEBI" id="CHEBI:37565"/>
    </ligand>
</feature>
<dbReference type="PANTHER" id="PTHR43134">
    <property type="entry name" value="SIGNAL RECOGNITION PARTICLE RECEPTOR SUBUNIT ALPHA"/>
    <property type="match status" value="1"/>
</dbReference>
<evidence type="ECO:0000313" key="12">
    <source>
        <dbReference type="Proteomes" id="UP000477311"/>
    </source>
</evidence>
<sequence>MKGLFAKFKAGLQKTHSKLVHEIKRILSRSPRLDATTLEELEQALLAADFGVATTQEIVEAVRRAYETQGPAGLDVAAIAEREVARILASPRTELRKAAHMTTVVSLVGVNGTGKTTTAAKLAHAVRQQGHTALLAACDTFRAAAIEQLKLWGQRLGVEVVAGAYGADPAAVAHDAVAAARARGIDYVFLDTAGRLHTKHNLMQELQKVHRVVGRQVPGAPHEVLLVVDAPTGMNALQQAREFHKAVPLTGLVVTKLDGTSKGGMVVAIQRELGVPVKFIGLGEQPDDLQPFDPEQFARALFAES</sequence>
<keyword evidence="4 9" id="KW-0378">Hydrolase</keyword>
<dbReference type="GO" id="GO:0003924">
    <property type="term" value="F:GTPase activity"/>
    <property type="evidence" value="ECO:0007669"/>
    <property type="project" value="UniProtKB-UniRule"/>
</dbReference>
<dbReference type="SMART" id="SM00382">
    <property type="entry name" value="AAA"/>
    <property type="match status" value="1"/>
</dbReference>
<dbReference type="GO" id="GO:0005886">
    <property type="term" value="C:plasma membrane"/>
    <property type="evidence" value="ECO:0007669"/>
    <property type="project" value="UniProtKB-SubCell"/>
</dbReference>
<accession>A0A6M1RL67</accession>
<dbReference type="FunFam" id="3.40.50.300:FF:000053">
    <property type="entry name" value="Signal recognition particle receptor FtsY"/>
    <property type="match status" value="1"/>
</dbReference>
<dbReference type="Gene3D" id="1.20.120.140">
    <property type="entry name" value="Signal recognition particle SRP54, nucleotide-binding domain"/>
    <property type="match status" value="1"/>
</dbReference>